<organism evidence="6 7">
    <name type="scientific">Turicibacter bilis</name>
    <dbReference type="NCBI Taxonomy" id="2735723"/>
    <lineage>
        <taxon>Bacteria</taxon>
        <taxon>Bacillati</taxon>
        <taxon>Bacillota</taxon>
        <taxon>Erysipelotrichia</taxon>
        <taxon>Erysipelotrichales</taxon>
        <taxon>Turicibacteraceae</taxon>
        <taxon>Turicibacter</taxon>
    </lineage>
</organism>
<keyword evidence="4" id="KW-0804">Transcription</keyword>
<dbReference type="InterPro" id="IPR036390">
    <property type="entry name" value="WH_DNA-bd_sf"/>
</dbReference>
<gene>
    <name evidence="6" type="ORF">J0J70_06195</name>
</gene>
<dbReference type="GO" id="GO:0003700">
    <property type="term" value="F:DNA-binding transcription factor activity"/>
    <property type="evidence" value="ECO:0007669"/>
    <property type="project" value="InterPro"/>
</dbReference>
<reference evidence="6" key="1">
    <citation type="submission" date="2021-03" db="EMBL/GenBank/DDBJ databases">
        <title>Comparative Genomics and Metabolomics in the genus Turicibacter.</title>
        <authorList>
            <person name="Maki J."/>
            <person name="Looft T."/>
        </authorList>
    </citation>
    <scope>NUCLEOTIDE SEQUENCE</scope>
    <source>
        <strain evidence="6">ISU324</strain>
    </source>
</reference>
<dbReference type="SMART" id="SM00529">
    <property type="entry name" value="HTH_DTXR"/>
    <property type="match status" value="1"/>
</dbReference>
<feature type="domain" description="HTH dtxR-type" evidence="5">
    <location>
        <begin position="3"/>
        <end position="64"/>
    </location>
</feature>
<sequence length="121" mass="13790">MKLQESGENYLETILILSRKNGSVRSIDVANELNFSKPSISRAMGILKNAGLITIEKNGQINLTEMGHERATAIYERHCLIKEFLIKTLQIDESLADKDACRIEHVISEETFNRMKELLKK</sequence>
<name>A0A9Q9FH29_9FIRM</name>
<accession>A0A9Q9FH29</accession>
<dbReference type="PANTHER" id="PTHR33238:SF7">
    <property type="entry name" value="IRON-DEPENDENT TRANSCRIPTIONAL REGULATOR"/>
    <property type="match status" value="1"/>
</dbReference>
<dbReference type="GO" id="GO:0046983">
    <property type="term" value="F:protein dimerization activity"/>
    <property type="evidence" value="ECO:0007669"/>
    <property type="project" value="InterPro"/>
</dbReference>
<dbReference type="Gene3D" id="1.10.10.10">
    <property type="entry name" value="Winged helix-like DNA-binding domain superfamily/Winged helix DNA-binding domain"/>
    <property type="match status" value="1"/>
</dbReference>
<dbReference type="GO" id="GO:0003677">
    <property type="term" value="F:DNA binding"/>
    <property type="evidence" value="ECO:0007669"/>
    <property type="project" value="UniProtKB-KW"/>
</dbReference>
<dbReference type="SUPFAM" id="SSF47979">
    <property type="entry name" value="Iron-dependent repressor protein, dimerization domain"/>
    <property type="match status" value="1"/>
</dbReference>
<dbReference type="Gene3D" id="1.10.60.10">
    <property type="entry name" value="Iron dependent repressor, metal binding and dimerisation domain"/>
    <property type="match status" value="1"/>
</dbReference>
<evidence type="ECO:0000259" key="5">
    <source>
        <dbReference type="PROSITE" id="PS50944"/>
    </source>
</evidence>
<dbReference type="InterPro" id="IPR022687">
    <property type="entry name" value="HTH_DTXR"/>
</dbReference>
<dbReference type="Pfam" id="PF01325">
    <property type="entry name" value="Fe_dep_repress"/>
    <property type="match status" value="1"/>
</dbReference>
<proteinExistence type="inferred from homology"/>
<protein>
    <submittedName>
        <fullName evidence="6">Metal-dependent transcriptional regulator</fullName>
    </submittedName>
</protein>
<dbReference type="InterPro" id="IPR036421">
    <property type="entry name" value="Fe_dep_repressor_sf"/>
</dbReference>
<dbReference type="InterPro" id="IPR001367">
    <property type="entry name" value="Fe_dep_repressor"/>
</dbReference>
<evidence type="ECO:0000256" key="3">
    <source>
        <dbReference type="ARBA" id="ARBA00023125"/>
    </source>
</evidence>
<dbReference type="AlphaFoldDB" id="A0A9Q9FH29"/>
<dbReference type="SUPFAM" id="SSF46785">
    <property type="entry name" value="Winged helix' DNA-binding domain"/>
    <property type="match status" value="1"/>
</dbReference>
<dbReference type="Proteomes" id="UP001058072">
    <property type="component" value="Chromosome"/>
</dbReference>
<evidence type="ECO:0000256" key="1">
    <source>
        <dbReference type="ARBA" id="ARBA00007871"/>
    </source>
</evidence>
<dbReference type="RefSeq" id="WP_055305724.1">
    <property type="nucleotide sequence ID" value="NZ_CP071250.1"/>
</dbReference>
<evidence type="ECO:0000256" key="2">
    <source>
        <dbReference type="ARBA" id="ARBA00023015"/>
    </source>
</evidence>
<evidence type="ECO:0000256" key="4">
    <source>
        <dbReference type="ARBA" id="ARBA00023163"/>
    </source>
</evidence>
<dbReference type="InterPro" id="IPR050536">
    <property type="entry name" value="DtxR_MntR_Metal-Reg"/>
</dbReference>
<dbReference type="EMBL" id="CP071250">
    <property type="protein sequence ID" value="UUF09536.1"/>
    <property type="molecule type" value="Genomic_DNA"/>
</dbReference>
<dbReference type="GO" id="GO:0046914">
    <property type="term" value="F:transition metal ion binding"/>
    <property type="evidence" value="ECO:0007669"/>
    <property type="project" value="InterPro"/>
</dbReference>
<dbReference type="InterPro" id="IPR022689">
    <property type="entry name" value="Iron_dep_repressor"/>
</dbReference>
<dbReference type="PROSITE" id="PS50944">
    <property type="entry name" value="HTH_DTXR"/>
    <property type="match status" value="1"/>
</dbReference>
<keyword evidence="3" id="KW-0238">DNA-binding</keyword>
<dbReference type="InterPro" id="IPR036388">
    <property type="entry name" value="WH-like_DNA-bd_sf"/>
</dbReference>
<dbReference type="PANTHER" id="PTHR33238">
    <property type="entry name" value="IRON (METAL) DEPENDENT REPRESSOR, DTXR FAMILY"/>
    <property type="match status" value="1"/>
</dbReference>
<evidence type="ECO:0000313" key="7">
    <source>
        <dbReference type="Proteomes" id="UP001058072"/>
    </source>
</evidence>
<keyword evidence="2" id="KW-0805">Transcription regulation</keyword>
<comment type="similarity">
    <text evidence="1">Belongs to the DtxR/MntR family.</text>
</comment>
<evidence type="ECO:0000313" key="6">
    <source>
        <dbReference type="EMBL" id="UUF09536.1"/>
    </source>
</evidence>
<dbReference type="Pfam" id="PF02742">
    <property type="entry name" value="Fe_dep_repr_C"/>
    <property type="match status" value="1"/>
</dbReference>